<proteinExistence type="predicted"/>
<dbReference type="EMBL" id="QGKY02000246">
    <property type="protein sequence ID" value="KAF2587485.1"/>
    <property type="molecule type" value="Genomic_DNA"/>
</dbReference>
<dbReference type="AlphaFoldDB" id="A0A8S9JZF4"/>
<dbReference type="InterPro" id="IPR026960">
    <property type="entry name" value="RVT-Znf"/>
</dbReference>
<evidence type="ECO:0000313" key="2">
    <source>
        <dbReference type="EMBL" id="KAF2587485.1"/>
    </source>
</evidence>
<dbReference type="PANTHER" id="PTHR33116:SF80">
    <property type="entry name" value="REVERSE TRANSCRIPTASE ZINC-BINDING DOMAIN-CONTAINING PROTEIN"/>
    <property type="match status" value="1"/>
</dbReference>
<comment type="caution">
    <text evidence="2">The sequence shown here is derived from an EMBL/GenBank/DDBJ whole genome shotgun (WGS) entry which is preliminary data.</text>
</comment>
<accession>A0A8S9JZF4</accession>
<evidence type="ECO:0000259" key="1">
    <source>
        <dbReference type="Pfam" id="PF13966"/>
    </source>
</evidence>
<protein>
    <recommendedName>
        <fullName evidence="1">Reverse transcriptase zinc-binding domain-containing protein</fullName>
    </recommendedName>
</protein>
<dbReference type="PANTHER" id="PTHR33116">
    <property type="entry name" value="REVERSE TRANSCRIPTASE ZINC-BINDING DOMAIN-CONTAINING PROTEIN-RELATED-RELATED"/>
    <property type="match status" value="1"/>
</dbReference>
<organism evidence="2">
    <name type="scientific">Brassica cretica</name>
    <name type="common">Mustard</name>
    <dbReference type="NCBI Taxonomy" id="69181"/>
    <lineage>
        <taxon>Eukaryota</taxon>
        <taxon>Viridiplantae</taxon>
        <taxon>Streptophyta</taxon>
        <taxon>Embryophyta</taxon>
        <taxon>Tracheophyta</taxon>
        <taxon>Spermatophyta</taxon>
        <taxon>Magnoliopsida</taxon>
        <taxon>eudicotyledons</taxon>
        <taxon>Gunneridae</taxon>
        <taxon>Pentapetalae</taxon>
        <taxon>rosids</taxon>
        <taxon>malvids</taxon>
        <taxon>Brassicales</taxon>
        <taxon>Brassicaceae</taxon>
        <taxon>Brassiceae</taxon>
        <taxon>Brassica</taxon>
    </lineage>
</organism>
<dbReference type="Pfam" id="PF13966">
    <property type="entry name" value="zf-RVT"/>
    <property type="match status" value="1"/>
</dbReference>
<name>A0A8S9JZF4_BRACR</name>
<gene>
    <name evidence="2" type="ORF">F2Q70_00036038</name>
</gene>
<reference evidence="2" key="1">
    <citation type="submission" date="2019-12" db="EMBL/GenBank/DDBJ databases">
        <title>Genome sequencing and annotation of Brassica cretica.</title>
        <authorList>
            <person name="Studholme D.J."/>
            <person name="Sarris P.F."/>
        </authorList>
    </citation>
    <scope>NUCLEOTIDE SEQUENCE</scope>
    <source>
        <strain evidence="2">PFS-102/07</strain>
        <tissue evidence="2">Leaf</tissue>
    </source>
</reference>
<feature type="domain" description="Reverse transcriptase zinc-binding" evidence="1">
    <location>
        <begin position="243"/>
        <end position="327"/>
    </location>
</feature>
<sequence>MNMRSLPFHYLGVPLNSKKLNLVSCEPLLHQTKAKFSSWSVKSLSFAGRLLLIKTVIAGIKTFGCSSFNLPKACVRRITSSVVFSCGKVMWRAETQQGLVGKRAGSVWVAWFKEMILKGSLANYWTTKPSSSFSWLANKLLKLKETVFPLIKLQLQNDHSACFWFDNWTPFGSLYSFLNGSTSCLGIPLKATVGSLVTNSIWSLPPARSDEQLQLQTFLTTVQLTEGEDHYDWEINGTKSSRFQTWKIYTYLRPELAKVRWEGVVWTKRGITRHNFHIRLVVQDRIPTRDRLIRWGLQVSSVCLLCNAADELRDHLFQECSFIFDVWALLQDDSDYNH</sequence>